<name>W9NRB5_FUSOX</name>
<dbReference type="OrthoDB" id="5100247at2759"/>
<dbReference type="Proteomes" id="UP000030751">
    <property type="component" value="Unassembled WGS sequence"/>
</dbReference>
<gene>
    <name evidence="1" type="ORF">FOVG_16216</name>
</gene>
<evidence type="ECO:0000313" key="1">
    <source>
        <dbReference type="EMBL" id="EXA32527.1"/>
    </source>
</evidence>
<protein>
    <submittedName>
        <fullName evidence="1">Uncharacterized protein</fullName>
    </submittedName>
</protein>
<dbReference type="AlphaFoldDB" id="W9NRB5"/>
<reference evidence="1" key="1">
    <citation type="submission" date="2011-10" db="EMBL/GenBank/DDBJ databases">
        <title>The Genome Sequence of Fusarium oxysporum HDV247.</title>
        <authorList>
            <consortium name="The Broad Institute Genome Sequencing Platform"/>
            <person name="Ma L.-J."/>
            <person name="Gale L.R."/>
            <person name="Schwartz D.C."/>
            <person name="Zhou S."/>
            <person name="Corby-Kistler H."/>
            <person name="Young S.K."/>
            <person name="Zeng Q."/>
            <person name="Gargeya S."/>
            <person name="Fitzgerald M."/>
            <person name="Haas B."/>
            <person name="Abouelleil A."/>
            <person name="Alvarado L."/>
            <person name="Arachchi H.M."/>
            <person name="Berlin A."/>
            <person name="Brown A."/>
            <person name="Chapman S.B."/>
            <person name="Chen Z."/>
            <person name="Dunbar C."/>
            <person name="Freedman E."/>
            <person name="Gearin G."/>
            <person name="Goldberg J."/>
            <person name="Griggs A."/>
            <person name="Gujja S."/>
            <person name="Heiman D."/>
            <person name="Howarth C."/>
            <person name="Larson L."/>
            <person name="Lui A."/>
            <person name="MacDonald P.J.P."/>
            <person name="Montmayeur A."/>
            <person name="Murphy C."/>
            <person name="Neiman D."/>
            <person name="Pearson M."/>
            <person name="Priest M."/>
            <person name="Roberts A."/>
            <person name="Saif S."/>
            <person name="Shea T."/>
            <person name="Shenoy N."/>
            <person name="Sisk P."/>
            <person name="Stolte C."/>
            <person name="Sykes S."/>
            <person name="Wortman J."/>
            <person name="Nusbaum C."/>
            <person name="Birren B."/>
        </authorList>
    </citation>
    <scope>NUCLEOTIDE SEQUENCE [LARGE SCALE GENOMIC DNA]</scope>
    <source>
        <strain evidence="1">HDV247</strain>
    </source>
</reference>
<proteinExistence type="predicted"/>
<dbReference type="HOGENOM" id="CLU_2158487_0_0_1"/>
<organism evidence="1">
    <name type="scientific">Fusarium oxysporum f. sp. pisi HDV247</name>
    <dbReference type="NCBI Taxonomy" id="1080344"/>
    <lineage>
        <taxon>Eukaryota</taxon>
        <taxon>Fungi</taxon>
        <taxon>Dikarya</taxon>
        <taxon>Ascomycota</taxon>
        <taxon>Pezizomycotina</taxon>
        <taxon>Sordariomycetes</taxon>
        <taxon>Hypocreomycetidae</taxon>
        <taxon>Hypocreales</taxon>
        <taxon>Nectriaceae</taxon>
        <taxon>Fusarium</taxon>
        <taxon>Fusarium oxysporum species complex</taxon>
    </lineage>
</organism>
<accession>W9NRB5</accession>
<reference evidence="1" key="2">
    <citation type="submission" date="2012-05" db="EMBL/GenBank/DDBJ databases">
        <title>Annotation of the Genome Sequence of Fusarium oxysporum HDV247.</title>
        <authorList>
            <consortium name="The Broad Institute Genomics Platform"/>
            <person name="Ma L.-J."/>
            <person name="Corby-Kistler H."/>
            <person name="Broz K."/>
            <person name="Gale L.R."/>
            <person name="Jonkers W."/>
            <person name="O'Donnell K."/>
            <person name="Ploetz R."/>
            <person name="Steinberg C."/>
            <person name="Schwartz D.C."/>
            <person name="VanEtten H."/>
            <person name="Zhou S."/>
            <person name="Young S.K."/>
            <person name="Zeng Q."/>
            <person name="Gargeya S."/>
            <person name="Fitzgerald M."/>
            <person name="Abouelleil A."/>
            <person name="Alvarado L."/>
            <person name="Chapman S.B."/>
            <person name="Gainer-Dewar J."/>
            <person name="Goldberg J."/>
            <person name="Griggs A."/>
            <person name="Gujja S."/>
            <person name="Hansen M."/>
            <person name="Howarth C."/>
            <person name="Imamovic A."/>
            <person name="Ireland A."/>
            <person name="Larimer J."/>
            <person name="McCowan C."/>
            <person name="Murphy C."/>
            <person name="Pearson M."/>
            <person name="Poon T.W."/>
            <person name="Priest M."/>
            <person name="Roberts A."/>
            <person name="Saif S."/>
            <person name="Shea T."/>
            <person name="Sykes S."/>
            <person name="Wortman J."/>
            <person name="Nusbaum C."/>
            <person name="Birren B."/>
        </authorList>
    </citation>
    <scope>NUCLEOTIDE SEQUENCE</scope>
    <source>
        <strain evidence="1">HDV247</strain>
    </source>
</reference>
<dbReference type="EMBL" id="JH650994">
    <property type="protein sequence ID" value="EXA32527.1"/>
    <property type="molecule type" value="Genomic_DNA"/>
</dbReference>
<sequence>MTEMANIPSSDLNDPAIMHPVEELFLDISIHEVLTQTMVTFVEPWKTTYIDSIREQRYGDAIWARYCIEGGVENGIMGQLQLIASNTSCSLRVEEVPLLSDESQRQRVLIT</sequence>